<dbReference type="InterPro" id="IPR003141">
    <property type="entry name" value="Pol/His_phosphatase_N"/>
</dbReference>
<dbReference type="Pfam" id="PF13476">
    <property type="entry name" value="AAA_23"/>
    <property type="match status" value="1"/>
</dbReference>
<dbReference type="GO" id="GO:0035312">
    <property type="term" value="F:5'-3' DNA exonuclease activity"/>
    <property type="evidence" value="ECO:0007669"/>
    <property type="project" value="TreeGrafter"/>
</dbReference>
<dbReference type="SUPFAM" id="SSF89550">
    <property type="entry name" value="PHP domain-like"/>
    <property type="match status" value="1"/>
</dbReference>
<dbReference type="Gene3D" id="3.40.50.300">
    <property type="entry name" value="P-loop containing nucleotide triphosphate hydrolases"/>
    <property type="match status" value="2"/>
</dbReference>
<gene>
    <name evidence="3" type="ORF">OZSIB_1879</name>
</gene>
<proteinExistence type="predicted"/>
<dbReference type="PANTHER" id="PTHR42924:SF3">
    <property type="entry name" value="POLYMERASE_HISTIDINOL PHOSPHATASE N-TERMINAL DOMAIN-CONTAINING PROTEIN"/>
    <property type="match status" value="1"/>
</dbReference>
<dbReference type="GO" id="GO:0004534">
    <property type="term" value="F:5'-3' RNA exonuclease activity"/>
    <property type="evidence" value="ECO:0007669"/>
    <property type="project" value="TreeGrafter"/>
</dbReference>
<feature type="domain" description="Polymerase/histidinol phosphatase N-terminal" evidence="2">
    <location>
        <begin position="23"/>
        <end position="99"/>
    </location>
</feature>
<sequence length="899" mass="101278">MTWQADPLEEALSLPNGARFYRCALQINSHHYASTYRGVEGPEDAEAHARQIVAKAVDLGISVLAITDHNHLGGIAPFRKAAKDRAIHVFPGFELTSREGVHVLCMYSPAIDEDCLQRYLGEFGIRDASPNAEASTKYLAEILRCVREQGGVTIAAHVTNKGGLLEMLHGQARINAWKDENLLAIQIPGRVEDLPKHHRAIVENKNADYRRARDAGNGLAVAVVNARDVATAKDLEDPSATCWIKMSEVSVEALRQAFLDAGSRIRLNADPLPEPHTEFVAMAWEGGFLDGAAIHFNENLNVLIGGRGTGKSTIIESLRSVLGLEPLGEEARQAHAGIVQNVLRNGTKISLLVRSPRPNVQEYRIERTIPHPPVVRDRNGNVLPLAPSDVVPLVEVYGQHEIAELTRRPDKLTQLLERFVARDTTLAQRKSEVRKQLEQSRTKILAVAGERRHIEERLAGLPALEETLKRFQEAGLEDRLKDQSLLVREERIFETADDRLAAYRQVLDDLRQALPIDRVFVSEKALDGLPGRPILAEIETVLADLGHDLDAVAERFQAALERAEKRLAAVKTVWEERQKAGQAAYEKILRELQKGSLDGEEFIRLRRRIEELRPLRERHDLLRRALKEHEDRRQRLLAEWEEVKAEEFRQLERAAAEVNRRLVGRVRVRVNMAGDREPLCRFLKDRVGGRLSETLDMLRQTPNLSLKEFVDALRLGRDHLVQNDRWPAGQAERLAQMSAEVVMELEELELPHTTQIELNLAVEGQPAQWQTLDRLSTGQKATAVLLLLLLESDAPLVVDQPEDDLDNRFVTEGVVPKMREEKRRRQFVFATHNANIPVLGDAELIVGLNPSHEAEREGPARLRQEHMGSIDARAVRELVEEVLEGGRAAFEMRRLKYGF</sequence>
<dbReference type="InterPro" id="IPR038729">
    <property type="entry name" value="Rad50/SbcC_AAA"/>
</dbReference>
<evidence type="ECO:0000256" key="1">
    <source>
        <dbReference type="SAM" id="Coils"/>
    </source>
</evidence>
<organism evidence="3 4">
    <name type="scientific">Candidatus Ozemobacter sibiricus</name>
    <dbReference type="NCBI Taxonomy" id="2268124"/>
    <lineage>
        <taxon>Bacteria</taxon>
        <taxon>Candidatus Ozemobacteria</taxon>
        <taxon>Candidatus Ozemobacterales</taxon>
        <taxon>Candidatus Ozemobacteraceae</taxon>
        <taxon>Candidatus Ozemobacter</taxon>
    </lineage>
</organism>
<feature type="coiled-coil region" evidence="1">
    <location>
        <begin position="612"/>
        <end position="657"/>
    </location>
</feature>
<dbReference type="SMART" id="SM00481">
    <property type="entry name" value="POLIIIAc"/>
    <property type="match status" value="1"/>
</dbReference>
<keyword evidence="1" id="KW-0175">Coiled coil</keyword>
<evidence type="ECO:0000259" key="2">
    <source>
        <dbReference type="SMART" id="SM00481"/>
    </source>
</evidence>
<protein>
    <submittedName>
        <fullName evidence="3">PHP N-terminal domain protein</fullName>
    </submittedName>
</protein>
<dbReference type="PANTHER" id="PTHR42924">
    <property type="entry name" value="EXONUCLEASE"/>
    <property type="match status" value="1"/>
</dbReference>
<dbReference type="SUPFAM" id="SSF52540">
    <property type="entry name" value="P-loop containing nucleoside triphosphate hydrolases"/>
    <property type="match status" value="1"/>
</dbReference>
<dbReference type="GO" id="GO:0016887">
    <property type="term" value="F:ATP hydrolysis activity"/>
    <property type="evidence" value="ECO:0007669"/>
    <property type="project" value="InterPro"/>
</dbReference>
<comment type="caution">
    <text evidence="3">The sequence shown here is derived from an EMBL/GenBank/DDBJ whole genome shotgun (WGS) entry which is preliminary data.</text>
</comment>
<dbReference type="Pfam" id="PF02811">
    <property type="entry name" value="PHP"/>
    <property type="match status" value="1"/>
</dbReference>
<accession>A0A367ZIW1</accession>
<evidence type="ECO:0000313" key="3">
    <source>
        <dbReference type="EMBL" id="RCK77970.1"/>
    </source>
</evidence>
<dbReference type="AlphaFoldDB" id="A0A367ZIW1"/>
<dbReference type="GO" id="GO:0006302">
    <property type="term" value="P:double-strand break repair"/>
    <property type="evidence" value="ECO:0007669"/>
    <property type="project" value="InterPro"/>
</dbReference>
<dbReference type="EMBL" id="QOQW01000029">
    <property type="protein sequence ID" value="RCK77970.1"/>
    <property type="molecule type" value="Genomic_DNA"/>
</dbReference>
<reference evidence="3 4" key="1">
    <citation type="submission" date="2018-05" db="EMBL/GenBank/DDBJ databases">
        <title>A metagenomic window into the 2 km-deep terrestrial subsurface aquifer revealed taxonomically and functionally diverse microbial community comprising novel uncultured bacterial lineages.</title>
        <authorList>
            <person name="Kadnikov V.V."/>
            <person name="Mardanov A.V."/>
            <person name="Beletsky A.V."/>
            <person name="Banks D."/>
            <person name="Pimenov N.V."/>
            <person name="Frank Y.A."/>
            <person name="Karnachuk O.V."/>
            <person name="Ravin N.V."/>
        </authorList>
    </citation>
    <scope>NUCLEOTIDE SEQUENCE [LARGE SCALE GENOMIC DNA]</scope>
    <source>
        <strain evidence="3">BY5</strain>
    </source>
</reference>
<dbReference type="Gene3D" id="3.20.20.140">
    <property type="entry name" value="Metal-dependent hydrolases"/>
    <property type="match status" value="1"/>
</dbReference>
<dbReference type="InterPro" id="IPR016195">
    <property type="entry name" value="Pol/histidinol_Pase-like"/>
</dbReference>
<evidence type="ECO:0000313" key="4">
    <source>
        <dbReference type="Proteomes" id="UP000252355"/>
    </source>
</evidence>
<dbReference type="InterPro" id="IPR054787">
    <property type="entry name" value="TrlF_ATPase"/>
</dbReference>
<dbReference type="NCBIfam" id="NF045780">
    <property type="entry name" value="TrlF_fam_ATP"/>
    <property type="match status" value="1"/>
</dbReference>
<dbReference type="InterPro" id="IPR052018">
    <property type="entry name" value="PHP_domain"/>
</dbReference>
<dbReference type="InterPro" id="IPR027417">
    <property type="entry name" value="P-loop_NTPase"/>
</dbReference>
<name>A0A367ZIW1_9BACT</name>
<dbReference type="Proteomes" id="UP000252355">
    <property type="component" value="Unassembled WGS sequence"/>
</dbReference>
<dbReference type="InterPro" id="IPR004013">
    <property type="entry name" value="PHP_dom"/>
</dbReference>